<keyword evidence="5 6" id="KW-0472">Membrane</keyword>
<evidence type="ECO:0000313" key="8">
    <source>
        <dbReference type="Proteomes" id="UP001156882"/>
    </source>
</evidence>
<keyword evidence="3 6" id="KW-0812">Transmembrane</keyword>
<dbReference type="PANTHER" id="PTHR30482:SF17">
    <property type="entry name" value="ABC TRANSPORTER ATP-BINDING PROTEIN"/>
    <property type="match status" value="1"/>
</dbReference>
<keyword evidence="4 6" id="KW-1133">Transmembrane helix</keyword>
<feature type="transmembrane region" description="Helical" evidence="6">
    <location>
        <begin position="254"/>
        <end position="279"/>
    </location>
</feature>
<feature type="transmembrane region" description="Helical" evidence="6">
    <location>
        <begin position="286"/>
        <end position="305"/>
    </location>
</feature>
<feature type="transmembrane region" description="Helical" evidence="6">
    <location>
        <begin position="166"/>
        <end position="187"/>
    </location>
</feature>
<protein>
    <submittedName>
        <fullName evidence="7">Branched-chain amino acid ABC transporter permease</fullName>
    </submittedName>
</protein>
<organism evidence="7 8">
    <name type="scientific">Labrys miyagiensis</name>
    <dbReference type="NCBI Taxonomy" id="346912"/>
    <lineage>
        <taxon>Bacteria</taxon>
        <taxon>Pseudomonadati</taxon>
        <taxon>Pseudomonadota</taxon>
        <taxon>Alphaproteobacteria</taxon>
        <taxon>Hyphomicrobiales</taxon>
        <taxon>Xanthobacteraceae</taxon>
        <taxon>Labrys</taxon>
    </lineage>
</organism>
<comment type="caution">
    <text evidence="7">The sequence shown here is derived from an EMBL/GenBank/DDBJ whole genome shotgun (WGS) entry which is preliminary data.</text>
</comment>
<feature type="transmembrane region" description="Helical" evidence="6">
    <location>
        <begin position="93"/>
        <end position="112"/>
    </location>
</feature>
<keyword evidence="8" id="KW-1185">Reference proteome</keyword>
<evidence type="ECO:0000256" key="3">
    <source>
        <dbReference type="ARBA" id="ARBA00022692"/>
    </source>
</evidence>
<feature type="transmembrane region" description="Helical" evidence="6">
    <location>
        <begin position="217"/>
        <end position="242"/>
    </location>
</feature>
<feature type="transmembrane region" description="Helical" evidence="6">
    <location>
        <begin position="48"/>
        <end position="73"/>
    </location>
</feature>
<dbReference type="Pfam" id="PF02653">
    <property type="entry name" value="BPD_transp_2"/>
    <property type="match status" value="1"/>
</dbReference>
<dbReference type="RefSeq" id="WP_284316933.1">
    <property type="nucleotide sequence ID" value="NZ_BSPC01000093.1"/>
</dbReference>
<evidence type="ECO:0000313" key="7">
    <source>
        <dbReference type="EMBL" id="GLS24017.1"/>
    </source>
</evidence>
<comment type="subcellular location">
    <subcellularLocation>
        <location evidence="1">Cell membrane</location>
        <topology evidence="1">Multi-pass membrane protein</topology>
    </subcellularLocation>
</comment>
<reference evidence="8" key="1">
    <citation type="journal article" date="2019" name="Int. J. Syst. Evol. Microbiol.">
        <title>The Global Catalogue of Microorganisms (GCM) 10K type strain sequencing project: providing services to taxonomists for standard genome sequencing and annotation.</title>
        <authorList>
            <consortium name="The Broad Institute Genomics Platform"/>
            <consortium name="The Broad Institute Genome Sequencing Center for Infectious Disease"/>
            <person name="Wu L."/>
            <person name="Ma J."/>
        </authorList>
    </citation>
    <scope>NUCLEOTIDE SEQUENCE [LARGE SCALE GENOMIC DNA]</scope>
    <source>
        <strain evidence="8">NBRC 101365</strain>
    </source>
</reference>
<dbReference type="Proteomes" id="UP001156882">
    <property type="component" value="Unassembled WGS sequence"/>
</dbReference>
<name>A0ABQ6CUH7_9HYPH</name>
<sequence length="319" mass="33440">MAGSSQTASPAGAAKLMGDRAFMLLLVALIVVAPFVAYPIFVMKVLCFGLFACAFNLLLGYGGLLSFGHAAFFGMASYVCAHAAKEWGLTPELAILGGTVVSGLLGLAIGALAIRRQGIYFAMITLALAQLVYFFCLQAPFTGGEDGIQAVPRGKLFGLIDLSNDMALYVMVAVIVLAGLFIIHRIVHSPFGQVMKAIRDNEPRALSLGYDAERFKLLMFTLSATLAGLAGATKAIVFQLASLTDVHWTMSGEVVLMALVGGTGTLFGPMLGALLVVAMETYLSGLGSWVTVAQGAVFVICVLAFREGIAGKVKALLGQ</sequence>
<dbReference type="InterPro" id="IPR001851">
    <property type="entry name" value="ABC_transp_permease"/>
</dbReference>
<evidence type="ECO:0000256" key="2">
    <source>
        <dbReference type="ARBA" id="ARBA00022475"/>
    </source>
</evidence>
<dbReference type="EMBL" id="BSPC01000093">
    <property type="protein sequence ID" value="GLS24017.1"/>
    <property type="molecule type" value="Genomic_DNA"/>
</dbReference>
<dbReference type="InterPro" id="IPR043428">
    <property type="entry name" value="LivM-like"/>
</dbReference>
<dbReference type="PANTHER" id="PTHR30482">
    <property type="entry name" value="HIGH-AFFINITY BRANCHED-CHAIN AMINO ACID TRANSPORT SYSTEM PERMEASE"/>
    <property type="match status" value="1"/>
</dbReference>
<evidence type="ECO:0000256" key="4">
    <source>
        <dbReference type="ARBA" id="ARBA00022989"/>
    </source>
</evidence>
<proteinExistence type="predicted"/>
<evidence type="ECO:0000256" key="5">
    <source>
        <dbReference type="ARBA" id="ARBA00023136"/>
    </source>
</evidence>
<evidence type="ECO:0000256" key="6">
    <source>
        <dbReference type="SAM" id="Phobius"/>
    </source>
</evidence>
<keyword evidence="2" id="KW-1003">Cell membrane</keyword>
<feature type="transmembrane region" description="Helical" evidence="6">
    <location>
        <begin position="119"/>
        <end position="141"/>
    </location>
</feature>
<evidence type="ECO:0000256" key="1">
    <source>
        <dbReference type="ARBA" id="ARBA00004651"/>
    </source>
</evidence>
<accession>A0ABQ6CUH7</accession>
<dbReference type="CDD" id="cd06581">
    <property type="entry name" value="TM_PBP1_LivM_like"/>
    <property type="match status" value="1"/>
</dbReference>
<feature type="transmembrane region" description="Helical" evidence="6">
    <location>
        <begin position="20"/>
        <end position="41"/>
    </location>
</feature>
<gene>
    <name evidence="7" type="ORF">GCM10007874_70380</name>
</gene>